<evidence type="ECO:0000313" key="3">
    <source>
        <dbReference type="Proteomes" id="UP000294933"/>
    </source>
</evidence>
<keyword evidence="3" id="KW-1185">Reference proteome</keyword>
<accession>A0A4Y7PRR1</accession>
<dbReference type="Proteomes" id="UP000294933">
    <property type="component" value="Unassembled WGS sequence"/>
</dbReference>
<protein>
    <submittedName>
        <fullName evidence="2">Uncharacterized protein</fullName>
    </submittedName>
</protein>
<organism evidence="2 3">
    <name type="scientific">Rickenella mellea</name>
    <dbReference type="NCBI Taxonomy" id="50990"/>
    <lineage>
        <taxon>Eukaryota</taxon>
        <taxon>Fungi</taxon>
        <taxon>Dikarya</taxon>
        <taxon>Basidiomycota</taxon>
        <taxon>Agaricomycotina</taxon>
        <taxon>Agaricomycetes</taxon>
        <taxon>Hymenochaetales</taxon>
        <taxon>Rickenellaceae</taxon>
        <taxon>Rickenella</taxon>
    </lineage>
</organism>
<feature type="compositionally biased region" description="Basic and acidic residues" evidence="1">
    <location>
        <begin position="180"/>
        <end position="190"/>
    </location>
</feature>
<gene>
    <name evidence="2" type="ORF">BD410DRAFT_807027</name>
</gene>
<dbReference type="AlphaFoldDB" id="A0A4Y7PRR1"/>
<dbReference type="EMBL" id="ML170216">
    <property type="protein sequence ID" value="TDL17778.1"/>
    <property type="molecule type" value="Genomic_DNA"/>
</dbReference>
<sequence length="190" mass="21819">MTFDKAFLLPVATLISMEELCKVIGNVHTGPLLLEGYTTEWTRRVRRRCTVRRSLRVIMSIIMKIEITSRDQGERNHQTKNRLEMVFFEEVRTRRSISVMSAMDPGRIEEAGKVETKDLKWSARPAICADRLTIGEEVYRGLLQAYPEIPYEVDRSRSQGHRGSQRGKDEGNPVAVEPDENARATNRREG</sequence>
<evidence type="ECO:0000256" key="1">
    <source>
        <dbReference type="SAM" id="MobiDB-lite"/>
    </source>
</evidence>
<feature type="region of interest" description="Disordered" evidence="1">
    <location>
        <begin position="150"/>
        <end position="190"/>
    </location>
</feature>
<name>A0A4Y7PRR1_9AGAM</name>
<evidence type="ECO:0000313" key="2">
    <source>
        <dbReference type="EMBL" id="TDL17778.1"/>
    </source>
</evidence>
<dbReference type="VEuPathDB" id="FungiDB:BD410DRAFT_807027"/>
<reference evidence="2 3" key="1">
    <citation type="submission" date="2018-06" db="EMBL/GenBank/DDBJ databases">
        <title>A transcriptomic atlas of mushroom development highlights an independent origin of complex multicellularity.</title>
        <authorList>
            <consortium name="DOE Joint Genome Institute"/>
            <person name="Krizsan K."/>
            <person name="Almasi E."/>
            <person name="Merenyi Z."/>
            <person name="Sahu N."/>
            <person name="Viragh M."/>
            <person name="Koszo T."/>
            <person name="Mondo S."/>
            <person name="Kiss B."/>
            <person name="Balint B."/>
            <person name="Kues U."/>
            <person name="Barry K."/>
            <person name="Hegedus J.C."/>
            <person name="Henrissat B."/>
            <person name="Johnson J."/>
            <person name="Lipzen A."/>
            <person name="Ohm R."/>
            <person name="Nagy I."/>
            <person name="Pangilinan J."/>
            <person name="Yan J."/>
            <person name="Xiong Y."/>
            <person name="Grigoriev I.V."/>
            <person name="Hibbett D.S."/>
            <person name="Nagy L.G."/>
        </authorList>
    </citation>
    <scope>NUCLEOTIDE SEQUENCE [LARGE SCALE GENOMIC DNA]</scope>
    <source>
        <strain evidence="2 3">SZMC22713</strain>
    </source>
</reference>
<proteinExistence type="predicted"/>